<feature type="compositionally biased region" description="Basic and acidic residues" evidence="1">
    <location>
        <begin position="213"/>
        <end position="225"/>
    </location>
</feature>
<feature type="compositionally biased region" description="Acidic residues" evidence="1">
    <location>
        <begin position="93"/>
        <end position="116"/>
    </location>
</feature>
<name>A0A8T1VS93_9STRA</name>
<sequence>MESQPLAASSASTISSVLENSELDDQQSNASYDEEQFESESAYEHEHEPVVAVTMNFNSNSGSEKYGSDEFEDDQEGIEAAVLGDSGGAELINTEENDYGDESFERDESPSDEDAMAMEINPQTGKYKVRPHGSDEQQPVQDSKTDDKLQSVEGEELSISTQRLDPQLAAWCSTKIQELRCASSKPESSQPHVRKAERGVDKIPAAVVDNLIHRASSDRQRDHRNQQRGSSWLRSHQQLKVPTAFMQRVQTQRWLVKPSEKESARETLPTSTRSPAPTFCSVKRENLLGQLATMQLSETSKRWAAPEAGGLSLGTLDLVQNMAAKQREICAVNAASDGVGGRMLHRVTMTTRLQLEDSRALRSQADALLNRLST</sequence>
<protein>
    <submittedName>
        <fullName evidence="2">Uncharacterized protein</fullName>
    </submittedName>
</protein>
<feature type="region of interest" description="Disordered" evidence="1">
    <location>
        <begin position="213"/>
        <end position="236"/>
    </location>
</feature>
<feature type="compositionally biased region" description="Polar residues" evidence="1">
    <location>
        <begin position="1"/>
        <end position="19"/>
    </location>
</feature>
<evidence type="ECO:0000256" key="1">
    <source>
        <dbReference type="SAM" id="MobiDB-lite"/>
    </source>
</evidence>
<feature type="compositionally biased region" description="Polar residues" evidence="1">
    <location>
        <begin position="227"/>
        <end position="236"/>
    </location>
</feature>
<gene>
    <name evidence="2" type="ORF">PHYPSEUDO_002811</name>
</gene>
<feature type="region of interest" description="Disordered" evidence="1">
    <location>
        <begin position="1"/>
        <end position="158"/>
    </location>
</feature>
<dbReference type="Proteomes" id="UP000694044">
    <property type="component" value="Unassembled WGS sequence"/>
</dbReference>
<dbReference type="OrthoDB" id="117784at2759"/>
<organism evidence="2 3">
    <name type="scientific">Phytophthora pseudosyringae</name>
    <dbReference type="NCBI Taxonomy" id="221518"/>
    <lineage>
        <taxon>Eukaryota</taxon>
        <taxon>Sar</taxon>
        <taxon>Stramenopiles</taxon>
        <taxon>Oomycota</taxon>
        <taxon>Peronosporomycetes</taxon>
        <taxon>Peronosporales</taxon>
        <taxon>Peronosporaceae</taxon>
        <taxon>Phytophthora</taxon>
    </lineage>
</organism>
<accession>A0A8T1VS93</accession>
<dbReference type="EMBL" id="JAGDFM010000152">
    <property type="protein sequence ID" value="KAG7384282.1"/>
    <property type="molecule type" value="Genomic_DNA"/>
</dbReference>
<feature type="region of interest" description="Disordered" evidence="1">
    <location>
        <begin position="256"/>
        <end position="278"/>
    </location>
</feature>
<reference evidence="2" key="1">
    <citation type="submission" date="2021-02" db="EMBL/GenBank/DDBJ databases">
        <authorList>
            <person name="Palmer J.M."/>
        </authorList>
    </citation>
    <scope>NUCLEOTIDE SEQUENCE</scope>
    <source>
        <strain evidence="2">SCRP734</strain>
    </source>
</reference>
<keyword evidence="3" id="KW-1185">Reference proteome</keyword>
<comment type="caution">
    <text evidence="2">The sequence shown here is derived from an EMBL/GenBank/DDBJ whole genome shotgun (WGS) entry which is preliminary data.</text>
</comment>
<dbReference type="AlphaFoldDB" id="A0A8T1VS93"/>
<evidence type="ECO:0000313" key="3">
    <source>
        <dbReference type="Proteomes" id="UP000694044"/>
    </source>
</evidence>
<proteinExistence type="predicted"/>
<evidence type="ECO:0000313" key="2">
    <source>
        <dbReference type="EMBL" id="KAG7384282.1"/>
    </source>
</evidence>